<feature type="compositionally biased region" description="Low complexity" evidence="8">
    <location>
        <begin position="151"/>
        <end position="164"/>
    </location>
</feature>
<keyword evidence="11" id="KW-1185">Reference proteome</keyword>
<evidence type="ECO:0000259" key="9">
    <source>
        <dbReference type="PROSITE" id="PS50888"/>
    </source>
</evidence>
<dbReference type="Pfam" id="PF00010">
    <property type="entry name" value="HLH"/>
    <property type="match status" value="1"/>
</dbReference>
<evidence type="ECO:0000313" key="11">
    <source>
        <dbReference type="Proteomes" id="UP001154282"/>
    </source>
</evidence>
<keyword evidence="4" id="KW-0238">DNA-binding</keyword>
<dbReference type="PANTHER" id="PTHR13935">
    <property type="entry name" value="ACHAETE-SCUTE TRANSCRIPTION FACTOR-RELATED"/>
    <property type="match status" value="1"/>
</dbReference>
<dbReference type="CDD" id="cd18914">
    <property type="entry name" value="bHLH_AtORG2_like"/>
    <property type="match status" value="1"/>
</dbReference>
<feature type="coiled-coil region" evidence="7">
    <location>
        <begin position="122"/>
        <end position="149"/>
    </location>
</feature>
<dbReference type="Proteomes" id="UP001154282">
    <property type="component" value="Unassembled WGS sequence"/>
</dbReference>
<name>A0AAV0J2B3_9ROSI</name>
<keyword evidence="6" id="KW-0539">Nucleus</keyword>
<dbReference type="InterPro" id="IPR015660">
    <property type="entry name" value="MASH1/Ascl1a-like"/>
</dbReference>
<keyword evidence="5" id="KW-0804">Transcription</keyword>
<gene>
    <name evidence="10" type="ORF">LITE_LOCUS12303</name>
</gene>
<evidence type="ECO:0000256" key="5">
    <source>
        <dbReference type="ARBA" id="ARBA00023163"/>
    </source>
</evidence>
<accession>A0AAV0J2B3</accession>
<comment type="caution">
    <text evidence="10">The sequence shown here is derived from an EMBL/GenBank/DDBJ whole genome shotgun (WGS) entry which is preliminary data.</text>
</comment>
<dbReference type="SMART" id="SM00353">
    <property type="entry name" value="HLH"/>
    <property type="match status" value="1"/>
</dbReference>
<dbReference type="PANTHER" id="PTHR13935:SF155">
    <property type="entry name" value="TRANSCRIPTION FACTOR BHLH120-LIKE"/>
    <property type="match status" value="1"/>
</dbReference>
<dbReference type="FunFam" id="4.10.280.10:FF:000085">
    <property type="entry name" value="Transcription factor bHLH126"/>
    <property type="match status" value="1"/>
</dbReference>
<feature type="domain" description="BHLH" evidence="9">
    <location>
        <begin position="80"/>
        <end position="132"/>
    </location>
</feature>
<dbReference type="GO" id="GO:0046983">
    <property type="term" value="F:protein dimerization activity"/>
    <property type="evidence" value="ECO:0007669"/>
    <property type="project" value="InterPro"/>
</dbReference>
<dbReference type="EMBL" id="CAMGYJ010000004">
    <property type="protein sequence ID" value="CAI0404045.1"/>
    <property type="molecule type" value="Genomic_DNA"/>
</dbReference>
<dbReference type="AlphaFoldDB" id="A0AAV0J2B3"/>
<keyword evidence="7" id="KW-0175">Coiled coil</keyword>
<evidence type="ECO:0000256" key="2">
    <source>
        <dbReference type="ARBA" id="ARBA00011738"/>
    </source>
</evidence>
<dbReference type="GO" id="GO:0000981">
    <property type="term" value="F:DNA-binding transcription factor activity, RNA polymerase II-specific"/>
    <property type="evidence" value="ECO:0007669"/>
    <property type="project" value="TreeGrafter"/>
</dbReference>
<dbReference type="GO" id="GO:0000977">
    <property type="term" value="F:RNA polymerase II transcription regulatory region sequence-specific DNA binding"/>
    <property type="evidence" value="ECO:0007669"/>
    <property type="project" value="TreeGrafter"/>
</dbReference>
<comment type="subcellular location">
    <subcellularLocation>
        <location evidence="1">Nucleus</location>
    </subcellularLocation>
</comment>
<comment type="subunit">
    <text evidence="2">Homodimer.</text>
</comment>
<evidence type="ECO:0000256" key="3">
    <source>
        <dbReference type="ARBA" id="ARBA00023015"/>
    </source>
</evidence>
<evidence type="ECO:0000256" key="1">
    <source>
        <dbReference type="ARBA" id="ARBA00004123"/>
    </source>
</evidence>
<dbReference type="InterPro" id="IPR011598">
    <property type="entry name" value="bHLH_dom"/>
</dbReference>
<proteinExistence type="predicted"/>
<dbReference type="PROSITE" id="PS50888">
    <property type="entry name" value="BHLH"/>
    <property type="match status" value="1"/>
</dbReference>
<keyword evidence="3" id="KW-0805">Transcription regulation</keyword>
<evidence type="ECO:0000256" key="8">
    <source>
        <dbReference type="SAM" id="MobiDB-lite"/>
    </source>
</evidence>
<evidence type="ECO:0000256" key="4">
    <source>
        <dbReference type="ARBA" id="ARBA00023125"/>
    </source>
</evidence>
<feature type="region of interest" description="Disordered" evidence="8">
    <location>
        <begin position="38"/>
        <end position="59"/>
    </location>
</feature>
<reference evidence="10" key="1">
    <citation type="submission" date="2022-08" db="EMBL/GenBank/DDBJ databases">
        <authorList>
            <person name="Gutierrez-Valencia J."/>
        </authorList>
    </citation>
    <scope>NUCLEOTIDE SEQUENCE</scope>
</reference>
<dbReference type="SUPFAM" id="SSF47459">
    <property type="entry name" value="HLH, helix-loop-helix DNA-binding domain"/>
    <property type="match status" value="1"/>
</dbReference>
<organism evidence="10 11">
    <name type="scientific">Linum tenue</name>
    <dbReference type="NCBI Taxonomy" id="586396"/>
    <lineage>
        <taxon>Eukaryota</taxon>
        <taxon>Viridiplantae</taxon>
        <taxon>Streptophyta</taxon>
        <taxon>Embryophyta</taxon>
        <taxon>Tracheophyta</taxon>
        <taxon>Spermatophyta</taxon>
        <taxon>Magnoliopsida</taxon>
        <taxon>eudicotyledons</taxon>
        <taxon>Gunneridae</taxon>
        <taxon>Pentapetalae</taxon>
        <taxon>rosids</taxon>
        <taxon>fabids</taxon>
        <taxon>Malpighiales</taxon>
        <taxon>Linaceae</taxon>
        <taxon>Linum</taxon>
    </lineage>
</organism>
<protein>
    <recommendedName>
        <fullName evidence="9">BHLH domain-containing protein</fullName>
    </recommendedName>
</protein>
<dbReference type="Gene3D" id="4.10.280.10">
    <property type="entry name" value="Helix-loop-helix DNA-binding domain"/>
    <property type="match status" value="1"/>
</dbReference>
<feature type="region of interest" description="Disordered" evidence="8">
    <location>
        <begin position="150"/>
        <end position="172"/>
    </location>
</feature>
<evidence type="ECO:0000313" key="10">
    <source>
        <dbReference type="EMBL" id="CAI0404045.1"/>
    </source>
</evidence>
<evidence type="ECO:0000256" key="6">
    <source>
        <dbReference type="ARBA" id="ARBA00023242"/>
    </source>
</evidence>
<dbReference type="InterPro" id="IPR036638">
    <property type="entry name" value="HLH_DNA-bd_sf"/>
</dbReference>
<evidence type="ECO:0000256" key="7">
    <source>
        <dbReference type="SAM" id="Coils"/>
    </source>
</evidence>
<sequence length="274" mass="30468">MSPLYQGNELCFQISSNPQHLILPTTLPTTPNPHHTYHVPAPHGTISAIPAVAPPPRRRKTPAATAAVMETDISGGQSHEKKMMHREIERQRRQEMSTLYASLRSLLPLHFIKGKRSMSDHMDEAVNYIKQLQRRIQDLDAHKNELMGKKNTTLTNNNGSSATSITAVRSGGRPADSTVEVRRCLGGLEIVLAEEGGSSLRLSRVMRLLLEEGLSVVNCVSTVVNRKSFHTLVAEVEEPTSFDTRALQQKLMLMIPDPFFVSSSSLRWLISLMV</sequence>
<dbReference type="GO" id="GO:0090575">
    <property type="term" value="C:RNA polymerase II transcription regulator complex"/>
    <property type="evidence" value="ECO:0007669"/>
    <property type="project" value="TreeGrafter"/>
</dbReference>